<evidence type="ECO:0000256" key="5">
    <source>
        <dbReference type="ARBA" id="ARBA00022882"/>
    </source>
</evidence>
<evidence type="ECO:0000256" key="3">
    <source>
        <dbReference type="ARBA" id="ARBA00022475"/>
    </source>
</evidence>
<proteinExistence type="predicted"/>
<keyword evidence="13" id="KW-1185">Reference proteome</keyword>
<keyword evidence="5" id="KW-0851">Voltage-gated channel</keyword>
<feature type="transmembrane region" description="Helical" evidence="11">
    <location>
        <begin position="30"/>
        <end position="55"/>
    </location>
</feature>
<dbReference type="InterPro" id="IPR031846">
    <property type="entry name" value="Hvcn1"/>
</dbReference>
<name>A0A8J1UDG3_OWEFU</name>
<dbReference type="Proteomes" id="UP000749559">
    <property type="component" value="Unassembled WGS sequence"/>
</dbReference>
<organism evidence="12 13">
    <name type="scientific">Owenia fusiformis</name>
    <name type="common">Polychaete worm</name>
    <dbReference type="NCBI Taxonomy" id="6347"/>
    <lineage>
        <taxon>Eukaryota</taxon>
        <taxon>Metazoa</taxon>
        <taxon>Spiralia</taxon>
        <taxon>Lophotrochozoa</taxon>
        <taxon>Annelida</taxon>
        <taxon>Polychaeta</taxon>
        <taxon>Sedentaria</taxon>
        <taxon>Canalipalpata</taxon>
        <taxon>Sabellida</taxon>
        <taxon>Oweniida</taxon>
        <taxon>Oweniidae</taxon>
        <taxon>Owenia</taxon>
    </lineage>
</organism>
<keyword evidence="4 11" id="KW-0812">Transmembrane</keyword>
<evidence type="ECO:0000256" key="11">
    <source>
        <dbReference type="SAM" id="Phobius"/>
    </source>
</evidence>
<dbReference type="GO" id="GO:0034702">
    <property type="term" value="C:monoatomic ion channel complex"/>
    <property type="evidence" value="ECO:0007669"/>
    <property type="project" value="UniProtKB-KW"/>
</dbReference>
<dbReference type="EMBL" id="CAIIXF020000006">
    <property type="protein sequence ID" value="CAH1785494.1"/>
    <property type="molecule type" value="Genomic_DNA"/>
</dbReference>
<evidence type="ECO:0000256" key="2">
    <source>
        <dbReference type="ARBA" id="ARBA00022448"/>
    </source>
</evidence>
<feature type="region of interest" description="Disordered" evidence="10">
    <location>
        <begin position="499"/>
        <end position="532"/>
    </location>
</feature>
<dbReference type="GO" id="GO:0005886">
    <property type="term" value="C:plasma membrane"/>
    <property type="evidence" value="ECO:0007669"/>
    <property type="project" value="UniProtKB-SubCell"/>
</dbReference>
<evidence type="ECO:0000256" key="1">
    <source>
        <dbReference type="ARBA" id="ARBA00004651"/>
    </source>
</evidence>
<evidence type="ECO:0000256" key="7">
    <source>
        <dbReference type="ARBA" id="ARBA00023065"/>
    </source>
</evidence>
<feature type="transmembrane region" description="Helical" evidence="11">
    <location>
        <begin position="270"/>
        <end position="293"/>
    </location>
</feature>
<keyword evidence="2" id="KW-0813">Transport</keyword>
<keyword evidence="8 11" id="KW-0472">Membrane</keyword>
<feature type="transmembrane region" description="Helical" evidence="11">
    <location>
        <begin position="299"/>
        <end position="321"/>
    </location>
</feature>
<evidence type="ECO:0000256" key="9">
    <source>
        <dbReference type="ARBA" id="ARBA00023303"/>
    </source>
</evidence>
<dbReference type="Gene3D" id="1.20.120.350">
    <property type="entry name" value="Voltage-gated potassium channels. Chain C"/>
    <property type="match status" value="1"/>
</dbReference>
<evidence type="ECO:0000256" key="4">
    <source>
        <dbReference type="ARBA" id="ARBA00022692"/>
    </source>
</evidence>
<evidence type="ECO:0000256" key="8">
    <source>
        <dbReference type="ARBA" id="ARBA00023136"/>
    </source>
</evidence>
<evidence type="ECO:0000313" key="12">
    <source>
        <dbReference type="EMBL" id="CAH1785494.1"/>
    </source>
</evidence>
<keyword evidence="9" id="KW-0407">Ion channel</keyword>
<reference evidence="12" key="1">
    <citation type="submission" date="2022-03" db="EMBL/GenBank/DDBJ databases">
        <authorList>
            <person name="Martin C."/>
        </authorList>
    </citation>
    <scope>NUCLEOTIDE SEQUENCE</scope>
</reference>
<sequence length="532" mass="60828">MGNEGVSHLKHSKFERFRHKLAHILHSHPALIIVCFLAISDMCFVVGQLICDLLIIRNRLDRTVRDTNGLTQALNRTYPGDYYCYDGRNLQDLLRFVRSNGTDVRPRRSRRSLDEAEERNPIYLSQVLIAALDNLENVESYGALFDFCKRHYLEAFNPEQMSKQHNHEHKTSDRLILTKRNAAKYLDPDSSKQDLFTEDFGQNDPTDFNSNMADCNKNVTHRHPVPHGFLYRLTHYLHYGSLAALSAMVLEKILRLFSFGKHFFHSKLEVFDAFVVFVSWILDIILIRGIWHYSMAHSALLLVILLPWRVIRIVNCFIIVFKEKYKIEIRILTTARKSAEKNTASMARQTIRYKTEINALRGVCRKNGVDETTIGNCHVNATEHVRRRRSLTTGTLLASTQMLLGTAIAQDPMTVQDVLEQNYHSDEEKNGPTGIQNGNARQRSASIDSWTLGQYANLDRTVSFSQAPDAELNADYKRGRRDSFDGIVFWVDPEKVPPIGQSGGRVNRGCPDDVKGHSATITPNTKQDPTHF</sequence>
<dbReference type="AlphaFoldDB" id="A0A8J1UDG3"/>
<dbReference type="InterPro" id="IPR027359">
    <property type="entry name" value="Volt_channel_dom_sf"/>
</dbReference>
<dbReference type="GO" id="GO:0030171">
    <property type="term" value="F:voltage-gated proton channel activity"/>
    <property type="evidence" value="ECO:0007669"/>
    <property type="project" value="InterPro"/>
</dbReference>
<keyword evidence="7" id="KW-0406">Ion transport</keyword>
<keyword evidence="6 11" id="KW-1133">Transmembrane helix</keyword>
<comment type="caution">
    <text evidence="12">The sequence shown here is derived from an EMBL/GenBank/DDBJ whole genome shotgun (WGS) entry which is preliminary data.</text>
</comment>
<evidence type="ECO:0000256" key="6">
    <source>
        <dbReference type="ARBA" id="ARBA00022989"/>
    </source>
</evidence>
<feature type="compositionally biased region" description="Polar residues" evidence="10">
    <location>
        <begin position="519"/>
        <end position="532"/>
    </location>
</feature>
<keyword evidence="3" id="KW-1003">Cell membrane</keyword>
<comment type="subcellular location">
    <subcellularLocation>
        <location evidence="1">Cell membrane</location>
        <topology evidence="1">Multi-pass membrane protein</topology>
    </subcellularLocation>
</comment>
<dbReference type="PANTHER" id="PTHR46480">
    <property type="entry name" value="F20B24.22"/>
    <property type="match status" value="1"/>
</dbReference>
<gene>
    <name evidence="12" type="ORF">OFUS_LOCUS11542</name>
</gene>
<dbReference type="OrthoDB" id="427456at2759"/>
<dbReference type="PANTHER" id="PTHR46480:SF1">
    <property type="entry name" value="VOLTAGE-GATED HYDROGEN CHANNEL 1"/>
    <property type="match status" value="1"/>
</dbReference>
<evidence type="ECO:0000256" key="10">
    <source>
        <dbReference type="SAM" id="MobiDB-lite"/>
    </source>
</evidence>
<evidence type="ECO:0000313" key="13">
    <source>
        <dbReference type="Proteomes" id="UP000749559"/>
    </source>
</evidence>
<protein>
    <submittedName>
        <fullName evidence="12">Uncharacterized protein</fullName>
    </submittedName>
</protein>
<accession>A0A8J1UDG3</accession>